<dbReference type="PROSITE" id="PS01174">
    <property type="entry name" value="LIPASE_GDXG_SER"/>
    <property type="match status" value="1"/>
</dbReference>
<evidence type="ECO:0000313" key="5">
    <source>
        <dbReference type="EMBL" id="KAH1065627.1"/>
    </source>
</evidence>
<comment type="similarity">
    <text evidence="1">Belongs to the 'GDXG' lipolytic enzyme family.</text>
</comment>
<dbReference type="InterPro" id="IPR013094">
    <property type="entry name" value="AB_hydrolase_3"/>
</dbReference>
<sequence>MESNASEVALDLFPYLKVYKNGTLERIAGVEVVPPGLDPETNVLSKDIVIIPETGVSARIYRPNLISEDRKLPLVVYFHGGAFCVASPAFPPYHTSLHKLVAEANIIALSVDYRLVPEHPLPTAYEDSWAALQWIASHKDEDGNHEAWIKDYVGFEQVFLAGDSAGGNIAHHLALRIKESNLGQKLKILGIGMIHPYFWGTSSIGPELNDQSRKELVDKWWLYVCPTDKGCDDPLINPFVDGESADLAGLACDRILIIVAEKDILKGRGWLYYDKLVKSGWKGKAEIMETEGEDHVFHIFNPDCDNANRLIKRLASFFNQGKLPFNENVKARCLVSK</sequence>
<evidence type="ECO:0000256" key="1">
    <source>
        <dbReference type="ARBA" id="ARBA00010515"/>
    </source>
</evidence>
<dbReference type="OrthoDB" id="408631at2759"/>
<name>A0A9D3V043_9ROSI</name>
<dbReference type="InterPro" id="IPR050466">
    <property type="entry name" value="Carboxylest/Gibb_receptor"/>
</dbReference>
<dbReference type="InterPro" id="IPR002168">
    <property type="entry name" value="Lipase_GDXG_HIS_AS"/>
</dbReference>
<dbReference type="GO" id="GO:0016787">
    <property type="term" value="F:hydrolase activity"/>
    <property type="evidence" value="ECO:0007669"/>
    <property type="project" value="UniProtKB-KW"/>
</dbReference>
<feature type="domain" description="Alpha/beta hydrolase fold-3" evidence="4">
    <location>
        <begin position="75"/>
        <end position="298"/>
    </location>
</feature>
<evidence type="ECO:0000256" key="2">
    <source>
        <dbReference type="ARBA" id="ARBA00022801"/>
    </source>
</evidence>
<evidence type="ECO:0000313" key="6">
    <source>
        <dbReference type="Proteomes" id="UP000828251"/>
    </source>
</evidence>
<keyword evidence="2" id="KW-0378">Hydrolase</keyword>
<dbReference type="EMBL" id="JAIQCV010000009">
    <property type="protein sequence ID" value="KAH1065627.1"/>
    <property type="molecule type" value="Genomic_DNA"/>
</dbReference>
<dbReference type="InterPro" id="IPR029058">
    <property type="entry name" value="AB_hydrolase_fold"/>
</dbReference>
<accession>A0A9D3V043</accession>
<evidence type="ECO:0000259" key="4">
    <source>
        <dbReference type="Pfam" id="PF07859"/>
    </source>
</evidence>
<keyword evidence="6" id="KW-1185">Reference proteome</keyword>
<protein>
    <recommendedName>
        <fullName evidence="4">Alpha/beta hydrolase fold-3 domain-containing protein</fullName>
    </recommendedName>
</protein>
<evidence type="ECO:0000256" key="3">
    <source>
        <dbReference type="PROSITE-ProRule" id="PRU10038"/>
    </source>
</evidence>
<dbReference type="SUPFAM" id="SSF53474">
    <property type="entry name" value="alpha/beta-Hydrolases"/>
    <property type="match status" value="1"/>
</dbReference>
<dbReference type="InterPro" id="IPR033140">
    <property type="entry name" value="Lipase_GDXG_put_SER_AS"/>
</dbReference>
<reference evidence="5 6" key="1">
    <citation type="journal article" date="2021" name="Plant Biotechnol. J.">
        <title>Multi-omics assisted identification of the key and species-specific regulatory components of drought-tolerant mechanisms in Gossypium stocksii.</title>
        <authorList>
            <person name="Yu D."/>
            <person name="Ke L."/>
            <person name="Zhang D."/>
            <person name="Wu Y."/>
            <person name="Sun Y."/>
            <person name="Mei J."/>
            <person name="Sun J."/>
            <person name="Sun Y."/>
        </authorList>
    </citation>
    <scope>NUCLEOTIDE SEQUENCE [LARGE SCALE GENOMIC DNA]</scope>
    <source>
        <strain evidence="6">cv. E1</strain>
        <tissue evidence="5">Leaf</tissue>
    </source>
</reference>
<dbReference type="PANTHER" id="PTHR23024">
    <property type="entry name" value="ARYLACETAMIDE DEACETYLASE"/>
    <property type="match status" value="1"/>
</dbReference>
<dbReference type="Pfam" id="PF07859">
    <property type="entry name" value="Abhydrolase_3"/>
    <property type="match status" value="1"/>
</dbReference>
<dbReference type="Proteomes" id="UP000828251">
    <property type="component" value="Unassembled WGS sequence"/>
</dbReference>
<comment type="caution">
    <text evidence="5">The sequence shown here is derived from an EMBL/GenBank/DDBJ whole genome shotgun (WGS) entry which is preliminary data.</text>
</comment>
<feature type="active site" evidence="3">
    <location>
        <position position="164"/>
    </location>
</feature>
<gene>
    <name evidence="5" type="ORF">J1N35_030614</name>
</gene>
<dbReference type="AlphaFoldDB" id="A0A9D3V043"/>
<dbReference type="Gene3D" id="3.40.50.1820">
    <property type="entry name" value="alpha/beta hydrolase"/>
    <property type="match status" value="1"/>
</dbReference>
<proteinExistence type="inferred from homology"/>
<organism evidence="5 6">
    <name type="scientific">Gossypium stocksii</name>
    <dbReference type="NCBI Taxonomy" id="47602"/>
    <lineage>
        <taxon>Eukaryota</taxon>
        <taxon>Viridiplantae</taxon>
        <taxon>Streptophyta</taxon>
        <taxon>Embryophyta</taxon>
        <taxon>Tracheophyta</taxon>
        <taxon>Spermatophyta</taxon>
        <taxon>Magnoliopsida</taxon>
        <taxon>eudicotyledons</taxon>
        <taxon>Gunneridae</taxon>
        <taxon>Pentapetalae</taxon>
        <taxon>rosids</taxon>
        <taxon>malvids</taxon>
        <taxon>Malvales</taxon>
        <taxon>Malvaceae</taxon>
        <taxon>Malvoideae</taxon>
        <taxon>Gossypium</taxon>
    </lineage>
</organism>
<dbReference type="PANTHER" id="PTHR23024:SF577">
    <property type="entry name" value="CARBOXYLESTERASE 2-RELATED"/>
    <property type="match status" value="1"/>
</dbReference>
<dbReference type="PROSITE" id="PS01173">
    <property type="entry name" value="LIPASE_GDXG_HIS"/>
    <property type="match status" value="1"/>
</dbReference>